<evidence type="ECO:0000259" key="4">
    <source>
        <dbReference type="Pfam" id="PF24883"/>
    </source>
</evidence>
<feature type="repeat" description="ANK" evidence="2">
    <location>
        <begin position="1140"/>
        <end position="1172"/>
    </location>
</feature>
<dbReference type="PANTHER" id="PTHR46082">
    <property type="entry name" value="ATP/GTP-BINDING PROTEIN-RELATED"/>
    <property type="match status" value="1"/>
</dbReference>
<organism evidence="5 6">
    <name type="scientific">Gomphillus americanus</name>
    <dbReference type="NCBI Taxonomy" id="1940652"/>
    <lineage>
        <taxon>Eukaryota</taxon>
        <taxon>Fungi</taxon>
        <taxon>Dikarya</taxon>
        <taxon>Ascomycota</taxon>
        <taxon>Pezizomycotina</taxon>
        <taxon>Lecanoromycetes</taxon>
        <taxon>OSLEUM clade</taxon>
        <taxon>Ostropomycetidae</taxon>
        <taxon>Ostropales</taxon>
        <taxon>Graphidaceae</taxon>
        <taxon>Gomphilloideae</taxon>
        <taxon>Gomphillus</taxon>
    </lineage>
</organism>
<dbReference type="PROSITE" id="PS50088">
    <property type="entry name" value="ANK_REPEAT"/>
    <property type="match status" value="5"/>
</dbReference>
<dbReference type="AlphaFoldDB" id="A0A8H3ESP1"/>
<dbReference type="InterPro" id="IPR056884">
    <property type="entry name" value="NPHP3-like_N"/>
</dbReference>
<evidence type="ECO:0000256" key="1">
    <source>
        <dbReference type="ARBA" id="ARBA00022737"/>
    </source>
</evidence>
<sequence length="1275" mass="143966">MAAVPARPHGRENFHIAIICALSLEAEMVELMLDKDWTDDGPSFGKAVGDTNVYTTGVLSDHNVVLCYMPGMGGNNAAACAASLRISFPKVEIAFVVGICGVAPKDPQTGEHVILGDCIISTAATQYDFGRQYPDGFSIKTSVDDSLSRANAGIRAAISKLRTRRNIRKLTDKLVAHLQDLQQREPDLRHPGMEKDRLFRSDYDHGQHLPNTRCTHCDKDTPGACSKDCNEIKCDLTFTVSRTEHSSVESASKENVHRHPKVHFGRFGSANMVVKAGMFRDRITKQHDVIAFEMEGAGTWDVLPTIVIKGACDYADSHKSKEWQQYAAVVAASCLKAVLAGWESFEPEREINKNGLLGKRKATESPVRDFSLAQHTDINSSQAVDIQRRQDILKKLNFVGATDRVDNVTSGHSATCHWLKKHKLYLDWLDDSQYSTNHATLWIKGKAGSGKSTIMKYVLTEAINSCKKRQAKRNKHQEVIVSFFFNARGSELEKTIVGLYRSLLFQLFTKIPVMQEILDNGALNGPSHEYGQEILQNVLCSAMQWIDEHYQEEIGRIQVLYFIDALDECPEDQIRDMLRLFERLSHMSGAHNGHVLFRVCFSSRHYPSISMKICQELILDKQPGHLEDISKYIDAELRLESTVEAEMIKAQILEKSGQIFLWVVLVVQMLVKEYDRGRTHTMRKKLTEIPKELDKLFKDIILRDRDNVEELVLCIQWILYTEPLTISEFYFAMLWGTDPTSSNLAYHSRKGQTTLEDMQRYVLNSSKGLAEVASGKVQFIHESVREFFMKEQALVDSWIGPHSIGAGISHDRLKGICQQQLKSVAVKDYEFDDDFPFLDYAVNTLLWHADRACSYGVSQVTFLEDFPLQRWLEHKDHLNTSDYTSTTSLLYILAEEDLPYLIRQEIVRNPMCNQPGNEQYELPIYAALAKGNTAAVVELLKPTPVLPVDCGIYGEAVYSARLILQINPPRRGQCPASWLTEHQPKPDKLVRFLLSCTDWIDFQDVTEWLHMATRYNDIEVVEKLLQRKDIKLDTCNYEGCTPLYVAAREGHTEIARHLLAKGASVEKGQVNDDSRQSPLLAATRYGHEDVFHMLLDNNADAFFADENGLTALHVAGYRDNISMVRRLSKHGPSLETRNRNGWLPLHMAAFHGSLQVLGLMLNTMVSIDTPTTVGGYTAMWLAARNGHDNVVQWLIEKKANVQINADGHWTLLHAAVASKSPYIFRLLLQAGATNIPAETFNYLILWPSSGISGVAEPLDFWDWLRIVRMSSSSIM</sequence>
<proteinExistence type="predicted"/>
<dbReference type="InterPro" id="IPR036770">
    <property type="entry name" value="Ankyrin_rpt-contain_sf"/>
</dbReference>
<dbReference type="InterPro" id="IPR000845">
    <property type="entry name" value="Nucleoside_phosphorylase_d"/>
</dbReference>
<feature type="repeat" description="ANK" evidence="2">
    <location>
        <begin position="1107"/>
        <end position="1139"/>
    </location>
</feature>
<feature type="domain" description="Nucleoside phosphorylase" evidence="3">
    <location>
        <begin position="16"/>
        <end position="160"/>
    </location>
</feature>
<evidence type="ECO:0008006" key="7">
    <source>
        <dbReference type="Google" id="ProtNLM"/>
    </source>
</evidence>
<feature type="repeat" description="ANK" evidence="2">
    <location>
        <begin position="1038"/>
        <end position="1070"/>
    </location>
</feature>
<dbReference type="GO" id="GO:0009116">
    <property type="term" value="P:nucleoside metabolic process"/>
    <property type="evidence" value="ECO:0007669"/>
    <property type="project" value="InterPro"/>
</dbReference>
<dbReference type="Pfam" id="PF01048">
    <property type="entry name" value="PNP_UDP_1"/>
    <property type="match status" value="1"/>
</dbReference>
<reference evidence="5" key="1">
    <citation type="submission" date="2021-03" db="EMBL/GenBank/DDBJ databases">
        <authorList>
            <person name="Tagirdzhanova G."/>
        </authorList>
    </citation>
    <scope>NUCLEOTIDE SEQUENCE</scope>
</reference>
<dbReference type="Proteomes" id="UP000664169">
    <property type="component" value="Unassembled WGS sequence"/>
</dbReference>
<keyword evidence="6" id="KW-1185">Reference proteome</keyword>
<dbReference type="Gene3D" id="3.40.50.1580">
    <property type="entry name" value="Nucleoside phosphorylase domain"/>
    <property type="match status" value="1"/>
</dbReference>
<dbReference type="Gene3D" id="1.25.40.20">
    <property type="entry name" value="Ankyrin repeat-containing domain"/>
    <property type="match status" value="1"/>
</dbReference>
<feature type="domain" description="Nephrocystin 3-like N-terminal" evidence="4">
    <location>
        <begin position="415"/>
        <end position="604"/>
    </location>
</feature>
<dbReference type="InterPro" id="IPR053137">
    <property type="entry name" value="NLR-like"/>
</dbReference>
<dbReference type="PROSITE" id="PS50297">
    <property type="entry name" value="ANK_REP_REGION"/>
    <property type="match status" value="4"/>
</dbReference>
<dbReference type="SMART" id="SM00248">
    <property type="entry name" value="ANK"/>
    <property type="match status" value="9"/>
</dbReference>
<dbReference type="InterPro" id="IPR002110">
    <property type="entry name" value="Ankyrin_rpt"/>
</dbReference>
<name>A0A8H3ESP1_9LECA</name>
<evidence type="ECO:0000313" key="5">
    <source>
        <dbReference type="EMBL" id="CAF9911517.1"/>
    </source>
</evidence>
<feature type="repeat" description="ANK" evidence="2">
    <location>
        <begin position="1174"/>
        <end position="1206"/>
    </location>
</feature>
<dbReference type="EMBL" id="CAJPDQ010000006">
    <property type="protein sequence ID" value="CAF9911517.1"/>
    <property type="molecule type" value="Genomic_DNA"/>
</dbReference>
<evidence type="ECO:0000256" key="2">
    <source>
        <dbReference type="PROSITE-ProRule" id="PRU00023"/>
    </source>
</evidence>
<dbReference type="OrthoDB" id="194358at2759"/>
<dbReference type="Pfam" id="PF24883">
    <property type="entry name" value="NPHP3_N"/>
    <property type="match status" value="1"/>
</dbReference>
<gene>
    <name evidence="5" type="ORF">GOMPHAMPRED_007433</name>
</gene>
<feature type="repeat" description="ANK" evidence="2">
    <location>
        <begin position="1074"/>
        <end position="1106"/>
    </location>
</feature>
<keyword evidence="1" id="KW-0677">Repeat</keyword>
<accession>A0A8H3ESP1</accession>
<dbReference type="SUPFAM" id="SSF48403">
    <property type="entry name" value="Ankyrin repeat"/>
    <property type="match status" value="1"/>
</dbReference>
<evidence type="ECO:0000313" key="6">
    <source>
        <dbReference type="Proteomes" id="UP000664169"/>
    </source>
</evidence>
<evidence type="ECO:0000259" key="3">
    <source>
        <dbReference type="Pfam" id="PF01048"/>
    </source>
</evidence>
<protein>
    <recommendedName>
        <fullName evidence="7">Nucleoside phosphorylase domain-containing protein</fullName>
    </recommendedName>
</protein>
<dbReference type="GO" id="GO:0003824">
    <property type="term" value="F:catalytic activity"/>
    <property type="evidence" value="ECO:0007669"/>
    <property type="project" value="InterPro"/>
</dbReference>
<dbReference type="SUPFAM" id="SSF53167">
    <property type="entry name" value="Purine and uridine phosphorylases"/>
    <property type="match status" value="1"/>
</dbReference>
<dbReference type="SUPFAM" id="SSF52540">
    <property type="entry name" value="P-loop containing nucleoside triphosphate hydrolases"/>
    <property type="match status" value="1"/>
</dbReference>
<dbReference type="PANTHER" id="PTHR46082:SF6">
    <property type="entry name" value="AAA+ ATPASE DOMAIN-CONTAINING PROTEIN-RELATED"/>
    <property type="match status" value="1"/>
</dbReference>
<dbReference type="InterPro" id="IPR035994">
    <property type="entry name" value="Nucleoside_phosphorylase_sf"/>
</dbReference>
<dbReference type="Pfam" id="PF13637">
    <property type="entry name" value="Ank_4"/>
    <property type="match status" value="1"/>
</dbReference>
<comment type="caution">
    <text evidence="5">The sequence shown here is derived from an EMBL/GenBank/DDBJ whole genome shotgun (WGS) entry which is preliminary data.</text>
</comment>
<keyword evidence="2" id="KW-0040">ANK repeat</keyword>
<dbReference type="Gene3D" id="3.40.50.300">
    <property type="entry name" value="P-loop containing nucleotide triphosphate hydrolases"/>
    <property type="match status" value="1"/>
</dbReference>
<dbReference type="Pfam" id="PF12796">
    <property type="entry name" value="Ank_2"/>
    <property type="match status" value="2"/>
</dbReference>
<dbReference type="InterPro" id="IPR027417">
    <property type="entry name" value="P-loop_NTPase"/>
</dbReference>